<protein>
    <submittedName>
        <fullName evidence="1">Uncharacterized protein</fullName>
    </submittedName>
</protein>
<name>A0AAV3XSS5_9GAST</name>
<sequence length="197" mass="22324">MTDNDGTTCNPNSDETTIRLMMPKARLSHWIRLKTNYIERKGRRECEGIHVDLPISSVVTNELKLLFATSSDPEDLKGCEVKVIKSRPNLFFDMYCITKIAMSYIIIQGPVVARLCDIYVSEGRQVSLKRSPSATIHSGEKTQSSAKVASDASYACTKRQHTPNNNSKWTFDSTFLSRWNTSSSITSTKVVMWYHDF</sequence>
<dbReference type="AlphaFoldDB" id="A0AAV3XSS5"/>
<proteinExistence type="predicted"/>
<dbReference type="Proteomes" id="UP000735302">
    <property type="component" value="Unassembled WGS sequence"/>
</dbReference>
<keyword evidence="2" id="KW-1185">Reference proteome</keyword>
<reference evidence="1 2" key="1">
    <citation type="journal article" date="2021" name="Elife">
        <title>Chloroplast acquisition without the gene transfer in kleptoplastic sea slugs, Plakobranchus ocellatus.</title>
        <authorList>
            <person name="Maeda T."/>
            <person name="Takahashi S."/>
            <person name="Yoshida T."/>
            <person name="Shimamura S."/>
            <person name="Takaki Y."/>
            <person name="Nagai Y."/>
            <person name="Toyoda A."/>
            <person name="Suzuki Y."/>
            <person name="Arimoto A."/>
            <person name="Ishii H."/>
            <person name="Satoh N."/>
            <person name="Nishiyama T."/>
            <person name="Hasebe M."/>
            <person name="Maruyama T."/>
            <person name="Minagawa J."/>
            <person name="Obokata J."/>
            <person name="Shigenobu S."/>
        </authorList>
    </citation>
    <scope>NUCLEOTIDE SEQUENCE [LARGE SCALE GENOMIC DNA]</scope>
</reference>
<accession>A0AAV3XSS5</accession>
<gene>
    <name evidence="1" type="ORF">PoB_000051600</name>
</gene>
<evidence type="ECO:0000313" key="2">
    <source>
        <dbReference type="Proteomes" id="UP000735302"/>
    </source>
</evidence>
<evidence type="ECO:0000313" key="1">
    <source>
        <dbReference type="EMBL" id="GFN74010.1"/>
    </source>
</evidence>
<dbReference type="EMBL" id="BLXT01000055">
    <property type="protein sequence ID" value="GFN74010.1"/>
    <property type="molecule type" value="Genomic_DNA"/>
</dbReference>
<comment type="caution">
    <text evidence="1">The sequence shown here is derived from an EMBL/GenBank/DDBJ whole genome shotgun (WGS) entry which is preliminary data.</text>
</comment>
<organism evidence="1 2">
    <name type="scientific">Plakobranchus ocellatus</name>
    <dbReference type="NCBI Taxonomy" id="259542"/>
    <lineage>
        <taxon>Eukaryota</taxon>
        <taxon>Metazoa</taxon>
        <taxon>Spiralia</taxon>
        <taxon>Lophotrochozoa</taxon>
        <taxon>Mollusca</taxon>
        <taxon>Gastropoda</taxon>
        <taxon>Heterobranchia</taxon>
        <taxon>Euthyneura</taxon>
        <taxon>Panpulmonata</taxon>
        <taxon>Sacoglossa</taxon>
        <taxon>Placobranchoidea</taxon>
        <taxon>Plakobranchidae</taxon>
        <taxon>Plakobranchus</taxon>
    </lineage>
</organism>